<dbReference type="Proteomes" id="UP001054252">
    <property type="component" value="Unassembled WGS sequence"/>
</dbReference>
<keyword evidence="2" id="KW-1185">Reference proteome</keyword>
<comment type="caution">
    <text evidence="1">The sequence shown here is derived from an EMBL/GenBank/DDBJ whole genome shotgun (WGS) entry which is preliminary data.</text>
</comment>
<name>A0AAV5MU77_9ROSI</name>
<evidence type="ECO:0000313" key="2">
    <source>
        <dbReference type="Proteomes" id="UP001054252"/>
    </source>
</evidence>
<protein>
    <submittedName>
        <fullName evidence="1">Uncharacterized protein</fullName>
    </submittedName>
</protein>
<reference evidence="1 2" key="1">
    <citation type="journal article" date="2021" name="Commun. Biol.">
        <title>The genome of Shorea leprosula (Dipterocarpaceae) highlights the ecological relevance of drought in aseasonal tropical rainforests.</title>
        <authorList>
            <person name="Ng K.K.S."/>
            <person name="Kobayashi M.J."/>
            <person name="Fawcett J.A."/>
            <person name="Hatakeyama M."/>
            <person name="Paape T."/>
            <person name="Ng C.H."/>
            <person name="Ang C.C."/>
            <person name="Tnah L.H."/>
            <person name="Lee C.T."/>
            <person name="Nishiyama T."/>
            <person name="Sese J."/>
            <person name="O'Brien M.J."/>
            <person name="Copetti D."/>
            <person name="Mohd Noor M.I."/>
            <person name="Ong R.C."/>
            <person name="Putra M."/>
            <person name="Sireger I.Z."/>
            <person name="Indrioko S."/>
            <person name="Kosugi Y."/>
            <person name="Izuno A."/>
            <person name="Isagi Y."/>
            <person name="Lee S.L."/>
            <person name="Shimizu K.K."/>
        </authorList>
    </citation>
    <scope>NUCLEOTIDE SEQUENCE [LARGE SCALE GENOMIC DNA]</scope>
    <source>
        <strain evidence="1">214</strain>
    </source>
</reference>
<evidence type="ECO:0000313" key="1">
    <source>
        <dbReference type="EMBL" id="GKV52539.1"/>
    </source>
</evidence>
<sequence length="246" mass="27773">MQLLKADFMPLKTGQESIESFPRFFLLGAPFPALAALLIPKGKGKSTSKPYSDISTPKGITYGRKKSFLRNFLVFSSLRKISKVSIRGFIPIREPLHRQHVAKTVFGGRLGIACRVWYELLVPTTAEIAADSISGKFPSGNGTPFRQQIQRTKRNAFLPLLPLLGLFKERQTYEQTTYPRVPSRRMRIPWPLLFMAARLPRSRSKLVELEPALLGSAQAWKEFAPGLAERTLAYTARNLSKPDKVW</sequence>
<dbReference type="AlphaFoldDB" id="A0AAV5MU77"/>
<proteinExistence type="predicted"/>
<dbReference type="EMBL" id="BPVZ01000745">
    <property type="protein sequence ID" value="GKV52539.1"/>
    <property type="molecule type" value="Genomic_DNA"/>
</dbReference>
<accession>A0AAV5MU77</accession>
<gene>
    <name evidence="1" type="ORF">SLEP1_g59117</name>
</gene>
<organism evidence="1 2">
    <name type="scientific">Rubroshorea leprosula</name>
    <dbReference type="NCBI Taxonomy" id="152421"/>
    <lineage>
        <taxon>Eukaryota</taxon>
        <taxon>Viridiplantae</taxon>
        <taxon>Streptophyta</taxon>
        <taxon>Embryophyta</taxon>
        <taxon>Tracheophyta</taxon>
        <taxon>Spermatophyta</taxon>
        <taxon>Magnoliopsida</taxon>
        <taxon>eudicotyledons</taxon>
        <taxon>Gunneridae</taxon>
        <taxon>Pentapetalae</taxon>
        <taxon>rosids</taxon>
        <taxon>malvids</taxon>
        <taxon>Malvales</taxon>
        <taxon>Dipterocarpaceae</taxon>
        <taxon>Rubroshorea</taxon>
    </lineage>
</organism>